<dbReference type="SUPFAM" id="SSF69118">
    <property type="entry name" value="AhpD-like"/>
    <property type="match status" value="1"/>
</dbReference>
<proteinExistence type="predicted"/>
<dbReference type="KEGG" id="ccun:CCUN_1894"/>
<dbReference type="GO" id="GO:0051920">
    <property type="term" value="F:peroxiredoxin activity"/>
    <property type="evidence" value="ECO:0007669"/>
    <property type="project" value="InterPro"/>
</dbReference>
<dbReference type="PANTHER" id="PTHR33570:SF2">
    <property type="entry name" value="CARBOXYMUCONOLACTONE DECARBOXYLASE-LIKE DOMAIN-CONTAINING PROTEIN"/>
    <property type="match status" value="1"/>
</dbReference>
<name>A0A1W6BZH2_9BACT</name>
<dbReference type="RefSeq" id="WP_197548245.1">
    <property type="nucleotide sequence ID" value="NZ_CP020867.1"/>
</dbReference>
<sequence>MQRRNFLKKSAFVMAGALGGVSLQAKQNKKNERKGFENLMQNDPEFAKFFEYFIKEQVSQHNELDPKTTLLVKLAALIATSSVNLYKQTLDECLLNGGLDAISVKELLYQSVPYIGFAKAFDFFKTSNESLVHKGIKLPLEKQGTTKPENRYEEGLKKQVEIFGEGIIKANENAPKDTRHFREFLSSNCFGDYYTRRGLDLKTRELLTFVFIACLGGCEPQLKAHTMGNLKLGNHKGILISAITQICPLIGYPRTLNALSIVEENTKS</sequence>
<dbReference type="InterPro" id="IPR029032">
    <property type="entry name" value="AhpD-like"/>
</dbReference>
<dbReference type="Proteomes" id="UP000192902">
    <property type="component" value="Chromosome"/>
</dbReference>
<evidence type="ECO:0000313" key="2">
    <source>
        <dbReference type="EMBL" id="ARJ57455.1"/>
    </source>
</evidence>
<dbReference type="EMBL" id="CP020867">
    <property type="protein sequence ID" value="ARJ57455.1"/>
    <property type="molecule type" value="Genomic_DNA"/>
</dbReference>
<protein>
    <submittedName>
        <fullName evidence="2">Carboxymuconolactone decarboxylase family protein</fullName>
    </submittedName>
</protein>
<dbReference type="PANTHER" id="PTHR33570">
    <property type="entry name" value="4-CARBOXYMUCONOLACTONE DECARBOXYLASE FAMILY PROTEIN"/>
    <property type="match status" value="1"/>
</dbReference>
<accession>A0A1W6BZH2</accession>
<dbReference type="InterPro" id="IPR003779">
    <property type="entry name" value="CMD-like"/>
</dbReference>
<dbReference type="Gene3D" id="1.20.1290.10">
    <property type="entry name" value="AhpD-like"/>
    <property type="match status" value="1"/>
</dbReference>
<dbReference type="Pfam" id="PF02627">
    <property type="entry name" value="CMD"/>
    <property type="match status" value="2"/>
</dbReference>
<evidence type="ECO:0000313" key="3">
    <source>
        <dbReference type="Proteomes" id="UP000192902"/>
    </source>
</evidence>
<evidence type="ECO:0000259" key="1">
    <source>
        <dbReference type="Pfam" id="PF02627"/>
    </source>
</evidence>
<dbReference type="InterPro" id="IPR052512">
    <property type="entry name" value="4CMD/NDH-1_regulator"/>
</dbReference>
<dbReference type="STRING" id="1121267.CCUN_1894"/>
<organism evidence="2 3">
    <name type="scientific">Campylobacter cuniculorum DSM 23162 = LMG 24588</name>
    <dbReference type="NCBI Taxonomy" id="1121267"/>
    <lineage>
        <taxon>Bacteria</taxon>
        <taxon>Pseudomonadati</taxon>
        <taxon>Campylobacterota</taxon>
        <taxon>Epsilonproteobacteria</taxon>
        <taxon>Campylobacterales</taxon>
        <taxon>Campylobacteraceae</taxon>
        <taxon>Campylobacter</taxon>
    </lineage>
</organism>
<dbReference type="eggNOG" id="COG0599">
    <property type="taxonomic scope" value="Bacteria"/>
</dbReference>
<feature type="domain" description="Carboxymuconolactone decarboxylase-like" evidence="1">
    <location>
        <begin position="44"/>
        <end position="124"/>
    </location>
</feature>
<dbReference type="AlphaFoldDB" id="A0A1W6BZH2"/>
<feature type="domain" description="Carboxymuconolactone decarboxylase-like" evidence="1">
    <location>
        <begin position="182"/>
        <end position="264"/>
    </location>
</feature>
<gene>
    <name evidence="2" type="ORF">CCUN_1894</name>
</gene>
<reference evidence="2 3" key="1">
    <citation type="submission" date="2017-04" db="EMBL/GenBank/DDBJ databases">
        <title>Complete genome sequence of the Campylobacter cuniculorum type strain LMG24588.</title>
        <authorList>
            <person name="Miller W.G."/>
            <person name="Yee E."/>
            <person name="Revez J."/>
            <person name="Bono J.L."/>
            <person name="Rossi M."/>
        </authorList>
    </citation>
    <scope>NUCLEOTIDE SEQUENCE [LARGE SCALE GENOMIC DNA]</scope>
    <source>
        <strain evidence="2 3">LMG 24588</strain>
    </source>
</reference>